<protein>
    <recommendedName>
        <fullName evidence="10">Stress-associated endoplasmic reticulum protein</fullName>
    </recommendedName>
</protein>
<dbReference type="EMBL" id="JAXIOK010000010">
    <property type="protein sequence ID" value="KAK4761125.1"/>
    <property type="molecule type" value="Genomic_DNA"/>
</dbReference>
<evidence type="ECO:0000256" key="4">
    <source>
        <dbReference type="ARBA" id="ARBA00022824"/>
    </source>
</evidence>
<dbReference type="AlphaFoldDB" id="A0AAN7KDH7"/>
<feature type="transmembrane region" description="Helical" evidence="7">
    <location>
        <begin position="104"/>
        <end position="125"/>
    </location>
</feature>
<keyword evidence="9" id="KW-1185">Reference proteome</keyword>
<proteinExistence type="inferred from homology"/>
<dbReference type="InterPro" id="IPR010580">
    <property type="entry name" value="ER_stress-assoc"/>
</dbReference>
<dbReference type="Proteomes" id="UP001345219">
    <property type="component" value="Chromosome 5"/>
</dbReference>
<evidence type="ECO:0000256" key="6">
    <source>
        <dbReference type="ARBA" id="ARBA00023136"/>
    </source>
</evidence>
<dbReference type="PANTHER" id="PTHR15601">
    <property type="entry name" value="STRESS ASSOCIATED ENDOPLASMIC RETICULUM PROTEIN SERP1/RAMP4"/>
    <property type="match status" value="1"/>
</dbReference>
<keyword evidence="3 7" id="KW-0812">Transmembrane</keyword>
<comment type="similarity">
    <text evidence="2">Belongs to the RAMP4 family.</text>
</comment>
<evidence type="ECO:0000256" key="1">
    <source>
        <dbReference type="ARBA" id="ARBA00004389"/>
    </source>
</evidence>
<evidence type="ECO:0000256" key="3">
    <source>
        <dbReference type="ARBA" id="ARBA00022692"/>
    </source>
</evidence>
<dbReference type="GO" id="GO:0005789">
    <property type="term" value="C:endoplasmic reticulum membrane"/>
    <property type="evidence" value="ECO:0007669"/>
    <property type="project" value="UniProtKB-SubCell"/>
</dbReference>
<keyword evidence="6 7" id="KW-0472">Membrane</keyword>
<name>A0AAN7KDH7_9MYRT</name>
<dbReference type="Pfam" id="PF06624">
    <property type="entry name" value="RAMP4"/>
    <property type="match status" value="1"/>
</dbReference>
<evidence type="ECO:0000256" key="7">
    <source>
        <dbReference type="SAM" id="Phobius"/>
    </source>
</evidence>
<dbReference type="PANTHER" id="PTHR15601:SF0">
    <property type="entry name" value="GEO09675P1"/>
    <property type="match status" value="1"/>
</dbReference>
<organism evidence="8 9">
    <name type="scientific">Trapa incisa</name>
    <dbReference type="NCBI Taxonomy" id="236973"/>
    <lineage>
        <taxon>Eukaryota</taxon>
        <taxon>Viridiplantae</taxon>
        <taxon>Streptophyta</taxon>
        <taxon>Embryophyta</taxon>
        <taxon>Tracheophyta</taxon>
        <taxon>Spermatophyta</taxon>
        <taxon>Magnoliopsida</taxon>
        <taxon>eudicotyledons</taxon>
        <taxon>Gunneridae</taxon>
        <taxon>Pentapetalae</taxon>
        <taxon>rosids</taxon>
        <taxon>malvids</taxon>
        <taxon>Myrtales</taxon>
        <taxon>Lythraceae</taxon>
        <taxon>Trapa</taxon>
    </lineage>
</organism>
<evidence type="ECO:0000256" key="2">
    <source>
        <dbReference type="ARBA" id="ARBA00005500"/>
    </source>
</evidence>
<comment type="caution">
    <text evidence="8">The sequence shown here is derived from an EMBL/GenBank/DDBJ whole genome shotgun (WGS) entry which is preliminary data.</text>
</comment>
<evidence type="ECO:0000313" key="8">
    <source>
        <dbReference type="EMBL" id="KAK4761125.1"/>
    </source>
</evidence>
<keyword evidence="5 7" id="KW-1133">Transmembrane helix</keyword>
<gene>
    <name evidence="8" type="ORF">SAY87_006018</name>
</gene>
<accession>A0AAN7KDH7</accession>
<reference evidence="8 9" key="1">
    <citation type="journal article" date="2023" name="Hortic Res">
        <title>Pangenome of water caltrop reveals structural variations and asymmetric subgenome divergence after allopolyploidization.</title>
        <authorList>
            <person name="Zhang X."/>
            <person name="Chen Y."/>
            <person name="Wang L."/>
            <person name="Yuan Y."/>
            <person name="Fang M."/>
            <person name="Shi L."/>
            <person name="Lu R."/>
            <person name="Comes H.P."/>
            <person name="Ma Y."/>
            <person name="Chen Y."/>
            <person name="Huang G."/>
            <person name="Zhou Y."/>
            <person name="Zheng Z."/>
            <person name="Qiu Y."/>
        </authorList>
    </citation>
    <scope>NUCLEOTIDE SEQUENCE [LARGE SCALE GENOMIC DNA]</scope>
    <source>
        <tissue evidence="8">Roots</tissue>
    </source>
</reference>
<evidence type="ECO:0000313" key="9">
    <source>
        <dbReference type="Proteomes" id="UP001345219"/>
    </source>
</evidence>
<comment type="subcellular location">
    <subcellularLocation>
        <location evidence="1">Endoplasmic reticulum membrane</location>
        <topology evidence="1">Single-pass membrane protein</topology>
    </subcellularLocation>
</comment>
<dbReference type="GO" id="GO:0030968">
    <property type="term" value="P:endoplasmic reticulum unfolded protein response"/>
    <property type="evidence" value="ECO:0007669"/>
    <property type="project" value="TreeGrafter"/>
</dbReference>
<sequence length="134" mass="15054">MASLPADHEVRAHVRRGSAGKQYFQLARAGARLFSSISYSPCHEKFGNRKLHCLSPSRIFFTQRKKMTTSKRLAERKVSKFEKNITKRGSVPETTSKKGNDYPVGPILLGFFIFVVIGSSLFQIIRTAMSRGMA</sequence>
<evidence type="ECO:0008006" key="10">
    <source>
        <dbReference type="Google" id="ProtNLM"/>
    </source>
</evidence>
<keyword evidence="4" id="KW-0256">Endoplasmic reticulum</keyword>
<evidence type="ECO:0000256" key="5">
    <source>
        <dbReference type="ARBA" id="ARBA00022989"/>
    </source>
</evidence>